<keyword evidence="3" id="KW-1185">Reference proteome</keyword>
<keyword evidence="1" id="KW-0812">Transmembrane</keyword>
<protein>
    <submittedName>
        <fullName evidence="2">Uncharacterized protein</fullName>
    </submittedName>
</protein>
<feature type="transmembrane region" description="Helical" evidence="1">
    <location>
        <begin position="207"/>
        <end position="225"/>
    </location>
</feature>
<keyword evidence="1" id="KW-0472">Membrane</keyword>
<evidence type="ECO:0000313" key="2">
    <source>
        <dbReference type="EMBL" id="OKL45912.1"/>
    </source>
</evidence>
<feature type="transmembrane region" description="Helical" evidence="1">
    <location>
        <begin position="237"/>
        <end position="259"/>
    </location>
</feature>
<proteinExistence type="predicted"/>
<sequence>MSKLLYPQRPIRLYVLVGLIAMICFIQSFLLIPTWADPDLRVIIPYLREEMVLPSVVLGFFAAIMLQPQNSRSVILGSITALSPWQRIRPFAITLWTGALLGSLLGWSYILTRGMNNGWRTVDLLPLSVLFISLFACSTLAMVFASLTPGKSKLVLAPLLTVLTVFAPVFINRIVLNNTGLSSISLGFIWGDNFVSYPSDFVVSTELIRATYFLLLGLCGFYALIKTNVYAISGRKTFAIQGMAFFIPPLLVFASTIAMSPVVVKYYEGPESCVEVGQQNLCLPVAQSKLLPRLKKQFTDYFAQLPDGWIKPGQTIGLSSGTFNELTLFNPGSFSTLEEWEARSFTNSVHSLFIVPGRSAQACEEGELTTTAINSILIRANLPMETTTAFNIETGQEVEHTITVEDDPNLAFLVKLPTSRYHEWLQNHRKVISECRLTKDMFK</sequence>
<accession>A0A1Q5PJ84</accession>
<dbReference type="AlphaFoldDB" id="A0A1Q5PJ84"/>
<gene>
    <name evidence="2" type="ORF">BM477_07860</name>
</gene>
<evidence type="ECO:0000313" key="3">
    <source>
        <dbReference type="Proteomes" id="UP000186465"/>
    </source>
</evidence>
<feature type="transmembrane region" description="Helical" evidence="1">
    <location>
        <begin position="124"/>
        <end position="147"/>
    </location>
</feature>
<keyword evidence="1" id="KW-1133">Transmembrane helix</keyword>
<feature type="transmembrane region" description="Helical" evidence="1">
    <location>
        <begin position="52"/>
        <end position="70"/>
    </location>
</feature>
<evidence type="ECO:0000256" key="1">
    <source>
        <dbReference type="SAM" id="Phobius"/>
    </source>
</evidence>
<feature type="transmembrane region" description="Helical" evidence="1">
    <location>
        <begin position="91"/>
        <end position="112"/>
    </location>
</feature>
<organism evidence="2 3">
    <name type="scientific">Boudabousia marimammalium</name>
    <dbReference type="NCBI Taxonomy" id="156892"/>
    <lineage>
        <taxon>Bacteria</taxon>
        <taxon>Bacillati</taxon>
        <taxon>Actinomycetota</taxon>
        <taxon>Actinomycetes</taxon>
        <taxon>Actinomycetales</taxon>
        <taxon>Actinomycetaceae</taxon>
        <taxon>Boudabousia</taxon>
    </lineage>
</organism>
<name>A0A1Q5PJ84_9ACTO</name>
<feature type="transmembrane region" description="Helical" evidence="1">
    <location>
        <begin position="12"/>
        <end position="32"/>
    </location>
</feature>
<reference evidence="3" key="1">
    <citation type="submission" date="2016-11" db="EMBL/GenBank/DDBJ databases">
        <title>Actinomyces gypaetusis sp. nov. isolated from Gypaetus barbatus in Qinghai Tibet Plateau China.</title>
        <authorList>
            <person name="Meng X."/>
        </authorList>
    </citation>
    <scope>NUCLEOTIDE SEQUENCE [LARGE SCALE GENOMIC DNA]</scope>
    <source>
        <strain evidence="3">DSM 15383</strain>
    </source>
</reference>
<comment type="caution">
    <text evidence="2">The sequence shown here is derived from an EMBL/GenBank/DDBJ whole genome shotgun (WGS) entry which is preliminary data.</text>
</comment>
<feature type="transmembrane region" description="Helical" evidence="1">
    <location>
        <begin position="154"/>
        <end position="176"/>
    </location>
</feature>
<dbReference type="STRING" id="156892.BM477_07860"/>
<dbReference type="Proteomes" id="UP000186465">
    <property type="component" value="Unassembled WGS sequence"/>
</dbReference>
<dbReference type="EMBL" id="MPDM01000011">
    <property type="protein sequence ID" value="OKL45912.1"/>
    <property type="molecule type" value="Genomic_DNA"/>
</dbReference>